<gene>
    <name evidence="2" type="ORF">DFH07DRAFT_1064898</name>
</gene>
<dbReference type="Proteomes" id="UP001215280">
    <property type="component" value="Unassembled WGS sequence"/>
</dbReference>
<feature type="region of interest" description="Disordered" evidence="1">
    <location>
        <begin position="77"/>
        <end position="248"/>
    </location>
</feature>
<protein>
    <submittedName>
        <fullName evidence="2">Uncharacterized protein</fullName>
    </submittedName>
</protein>
<sequence length="248" mass="27212">MEIDARTENDATGSLAQLRAQEIEIAVLKLQVAHGREDIEAARKDSDKFKNRWTNTQRELETVCTKYEKLKQRFLSQSVKRKFEGDPDVDGRRDPLLRGENSGERAAAPTDSPTDDVIRIKLDHDHHPSSPEFPAPHLSITAPALPSNVSALLPRKTSGSGSPSDSGAQRFPLPSAARSTNSLPPRPPATMNFPPEEERARHSDRPGRPGPGAADPAPLSRLGYRDARPNPTRFSPPGRDGVRRSSGR</sequence>
<feature type="compositionally biased region" description="Polar residues" evidence="1">
    <location>
        <begin position="157"/>
        <end position="167"/>
    </location>
</feature>
<dbReference type="EMBL" id="JARJLG010000148">
    <property type="protein sequence ID" value="KAJ7736580.1"/>
    <property type="molecule type" value="Genomic_DNA"/>
</dbReference>
<organism evidence="2 3">
    <name type="scientific">Mycena maculata</name>
    <dbReference type="NCBI Taxonomy" id="230809"/>
    <lineage>
        <taxon>Eukaryota</taxon>
        <taxon>Fungi</taxon>
        <taxon>Dikarya</taxon>
        <taxon>Basidiomycota</taxon>
        <taxon>Agaricomycotina</taxon>
        <taxon>Agaricomycetes</taxon>
        <taxon>Agaricomycetidae</taxon>
        <taxon>Agaricales</taxon>
        <taxon>Marasmiineae</taxon>
        <taxon>Mycenaceae</taxon>
        <taxon>Mycena</taxon>
    </lineage>
</organism>
<comment type="caution">
    <text evidence="2">The sequence shown here is derived from an EMBL/GenBank/DDBJ whole genome shotgun (WGS) entry which is preliminary data.</text>
</comment>
<evidence type="ECO:0000313" key="3">
    <source>
        <dbReference type="Proteomes" id="UP001215280"/>
    </source>
</evidence>
<name>A0AAD7I8Z7_9AGAR</name>
<accession>A0AAD7I8Z7</accession>
<evidence type="ECO:0000256" key="1">
    <source>
        <dbReference type="SAM" id="MobiDB-lite"/>
    </source>
</evidence>
<keyword evidence="3" id="KW-1185">Reference proteome</keyword>
<evidence type="ECO:0000313" key="2">
    <source>
        <dbReference type="EMBL" id="KAJ7736580.1"/>
    </source>
</evidence>
<feature type="compositionally biased region" description="Basic and acidic residues" evidence="1">
    <location>
        <begin position="196"/>
        <end position="207"/>
    </location>
</feature>
<feature type="compositionally biased region" description="Basic and acidic residues" evidence="1">
    <location>
        <begin position="81"/>
        <end position="103"/>
    </location>
</feature>
<reference evidence="2" key="1">
    <citation type="submission" date="2023-03" db="EMBL/GenBank/DDBJ databases">
        <title>Massive genome expansion in bonnet fungi (Mycena s.s.) driven by repeated elements and novel gene families across ecological guilds.</title>
        <authorList>
            <consortium name="Lawrence Berkeley National Laboratory"/>
            <person name="Harder C.B."/>
            <person name="Miyauchi S."/>
            <person name="Viragh M."/>
            <person name="Kuo A."/>
            <person name="Thoen E."/>
            <person name="Andreopoulos B."/>
            <person name="Lu D."/>
            <person name="Skrede I."/>
            <person name="Drula E."/>
            <person name="Henrissat B."/>
            <person name="Morin E."/>
            <person name="Kohler A."/>
            <person name="Barry K."/>
            <person name="LaButti K."/>
            <person name="Morin E."/>
            <person name="Salamov A."/>
            <person name="Lipzen A."/>
            <person name="Mereny Z."/>
            <person name="Hegedus B."/>
            <person name="Baldrian P."/>
            <person name="Stursova M."/>
            <person name="Weitz H."/>
            <person name="Taylor A."/>
            <person name="Grigoriev I.V."/>
            <person name="Nagy L.G."/>
            <person name="Martin F."/>
            <person name="Kauserud H."/>
        </authorList>
    </citation>
    <scope>NUCLEOTIDE SEQUENCE</scope>
    <source>
        <strain evidence="2">CBHHK188m</strain>
    </source>
</reference>
<dbReference type="AlphaFoldDB" id="A0AAD7I8Z7"/>
<proteinExistence type="predicted"/>
<feature type="compositionally biased region" description="Basic and acidic residues" evidence="1">
    <location>
        <begin position="116"/>
        <end position="129"/>
    </location>
</feature>